<feature type="transmembrane region" description="Helical" evidence="1">
    <location>
        <begin position="33"/>
        <end position="51"/>
    </location>
</feature>
<evidence type="ECO:0000256" key="1">
    <source>
        <dbReference type="SAM" id="Phobius"/>
    </source>
</evidence>
<dbReference type="AlphaFoldDB" id="A0A5A7MSN5"/>
<dbReference type="InterPro" id="IPR032858">
    <property type="entry name" value="CcoP_N"/>
</dbReference>
<dbReference type="InterPro" id="IPR038414">
    <property type="entry name" value="CcoP_N_sf"/>
</dbReference>
<dbReference type="EMBL" id="BKCL01000004">
    <property type="protein sequence ID" value="GEQ97889.1"/>
    <property type="molecule type" value="Genomic_DNA"/>
</dbReference>
<sequence>MSDAPKHDELTGVETTGHDWDGITELDNPLPKWWLYIFYACIGLSVLAGSGTQAGRYGWGNGPI</sequence>
<dbReference type="Gene3D" id="6.10.280.130">
    <property type="match status" value="1"/>
</dbReference>
<evidence type="ECO:0000313" key="3">
    <source>
        <dbReference type="EMBL" id="GEQ97889.1"/>
    </source>
</evidence>
<organism evidence="3 4">
    <name type="scientific">Iodidimonas gelatinilytica</name>
    <dbReference type="NCBI Taxonomy" id="1236966"/>
    <lineage>
        <taxon>Bacteria</taxon>
        <taxon>Pseudomonadati</taxon>
        <taxon>Pseudomonadota</taxon>
        <taxon>Alphaproteobacteria</taxon>
        <taxon>Iodidimonadales</taxon>
        <taxon>Iodidimonadaceae</taxon>
        <taxon>Iodidimonas</taxon>
    </lineage>
</organism>
<protein>
    <recommendedName>
        <fullName evidence="2">Cbb3-type cytochrome c oxidase subunit CcoP N-terminal domain-containing protein</fullName>
    </recommendedName>
</protein>
<name>A0A5A7MSN5_9PROT</name>
<dbReference type="Proteomes" id="UP000322084">
    <property type="component" value="Unassembled WGS sequence"/>
</dbReference>
<gene>
    <name evidence="3" type="ORF">JCM17844_15260</name>
</gene>
<keyword evidence="1" id="KW-0812">Transmembrane</keyword>
<keyword evidence="1" id="KW-0472">Membrane</keyword>
<keyword evidence="1" id="KW-1133">Transmembrane helix</keyword>
<dbReference type="Pfam" id="PF14715">
    <property type="entry name" value="FixP_N"/>
    <property type="match status" value="1"/>
</dbReference>
<evidence type="ECO:0000313" key="4">
    <source>
        <dbReference type="Proteomes" id="UP000322084"/>
    </source>
</evidence>
<proteinExistence type="predicted"/>
<evidence type="ECO:0000259" key="2">
    <source>
        <dbReference type="Pfam" id="PF14715"/>
    </source>
</evidence>
<feature type="domain" description="Cbb3-type cytochrome c oxidase subunit CcoP N-terminal" evidence="2">
    <location>
        <begin position="12"/>
        <end position="46"/>
    </location>
</feature>
<accession>A0A5A7MSN5</accession>
<reference evidence="3 4" key="1">
    <citation type="submission" date="2019-09" db="EMBL/GenBank/DDBJ databases">
        <title>NBRP : Genome information of microbial organism related human and environment.</title>
        <authorList>
            <person name="Hattori M."/>
            <person name="Oshima K."/>
            <person name="Inaba H."/>
            <person name="Suda W."/>
            <person name="Sakamoto M."/>
            <person name="Iino T."/>
            <person name="Kitahara M."/>
            <person name="Oshida Y."/>
            <person name="Iida T."/>
            <person name="Kudo T."/>
            <person name="Itoh T."/>
            <person name="Ohkuma M."/>
        </authorList>
    </citation>
    <scope>NUCLEOTIDE SEQUENCE [LARGE SCALE GENOMIC DNA]</scope>
    <source>
        <strain evidence="3 4">Hi-2</strain>
    </source>
</reference>
<comment type="caution">
    <text evidence="3">The sequence shown here is derived from an EMBL/GenBank/DDBJ whole genome shotgun (WGS) entry which is preliminary data.</text>
</comment>